<evidence type="ECO:0000313" key="8">
    <source>
        <dbReference type="Proteomes" id="UP000087171"/>
    </source>
</evidence>
<dbReference type="SMR" id="A0A3Q7K8A1"/>
<dbReference type="FunFam" id="2.170.150.80:FF:000008">
    <property type="entry name" value="NAC domain-containing protein 72-like"/>
    <property type="match status" value="1"/>
</dbReference>
<dbReference type="InterPro" id="IPR003441">
    <property type="entry name" value="NAC-dom"/>
</dbReference>
<reference evidence="9" key="4">
    <citation type="submission" date="2025-08" db="UniProtKB">
        <authorList>
            <consortium name="RefSeq"/>
        </authorList>
    </citation>
    <scope>IDENTIFICATION</scope>
</reference>
<keyword evidence="5" id="KW-0539">Nucleus</keyword>
<dbReference type="RefSeq" id="NP_001352183.1">
    <property type="nucleotide sequence ID" value="NM_001365254.1"/>
</dbReference>
<reference evidence="8" key="1">
    <citation type="journal article" date="2013" name="Nat. Biotechnol.">
        <title>Draft genome sequence of chickpea (Cicer arietinum) provides a resource for trait improvement.</title>
        <authorList>
            <person name="Varshney R.K."/>
            <person name="Song C."/>
            <person name="Saxena R.K."/>
            <person name="Azam S."/>
            <person name="Yu S."/>
            <person name="Sharpe A.G."/>
            <person name="Cannon S."/>
            <person name="Baek J."/>
            <person name="Rosen B.D."/>
            <person name="Tar'an B."/>
            <person name="Millan T."/>
            <person name="Zhang X."/>
            <person name="Ramsay L.D."/>
            <person name="Iwata A."/>
            <person name="Wang Y."/>
            <person name="Nelson W."/>
            <person name="Farmer A.D."/>
            <person name="Gaur P.M."/>
            <person name="Soderlund C."/>
            <person name="Penmetsa R.V."/>
            <person name="Xu C."/>
            <person name="Bharti A.K."/>
            <person name="He W."/>
            <person name="Winter P."/>
            <person name="Zhao S."/>
            <person name="Hane J.K."/>
            <person name="Carrasquilla-Garcia N."/>
            <person name="Condie J.A."/>
            <person name="Upadhyaya H.D."/>
            <person name="Luo M.C."/>
            <person name="Thudi M."/>
            <person name="Gowda C.L."/>
            <person name="Singh N.P."/>
            <person name="Lichtenzveig J."/>
            <person name="Gali K.K."/>
            <person name="Rubio J."/>
            <person name="Nadarajan N."/>
            <person name="Dolezel J."/>
            <person name="Bansal K.C."/>
            <person name="Xu X."/>
            <person name="Edwards D."/>
            <person name="Zhang G."/>
            <person name="Kahl G."/>
            <person name="Gil J."/>
            <person name="Singh K.B."/>
            <person name="Datta S.K."/>
            <person name="Jackson S.A."/>
            <person name="Wang J."/>
            <person name="Cook D.R."/>
        </authorList>
    </citation>
    <scope>NUCLEOTIDE SEQUENCE [LARGE SCALE GENOMIC DNA]</scope>
    <source>
        <strain evidence="8">cv. CDC Frontier</strain>
    </source>
</reference>
<feature type="region of interest" description="Disordered" evidence="6">
    <location>
        <begin position="286"/>
        <end position="310"/>
    </location>
</feature>
<evidence type="ECO:0000256" key="5">
    <source>
        <dbReference type="ARBA" id="ARBA00023242"/>
    </source>
</evidence>
<name>A0A3Q7K8A1_CICAR</name>
<dbReference type="GeneID" id="101506671"/>
<reference evidence="9" key="3">
    <citation type="journal article" date="2016" name="Plant Cell Rep.">
        <title>CarNAC4, a NAC-type chickpea transcription factor conferring enhanced drought and salt stress tolerances in Arabidopsis.</title>
        <authorList>
            <person name="Yu X."/>
            <person name="Liu Y."/>
            <person name="Wang S."/>
            <person name="Tao Y."/>
            <person name="Wang Z."/>
            <person name="Shu Y."/>
            <person name="Peng H."/>
            <person name="Mijiti A."/>
            <person name="Wang Z."/>
            <person name="Zhang H."/>
            <person name="Ma H."/>
        </authorList>
    </citation>
    <scope>NUCLEOTIDE SEQUENCE</scope>
</reference>
<dbReference type="InterPro" id="IPR036093">
    <property type="entry name" value="NAC_dom_sf"/>
</dbReference>
<keyword evidence="3" id="KW-0238">DNA-binding</keyword>
<dbReference type="PANTHER" id="PTHR31744">
    <property type="entry name" value="PROTEIN CUP-SHAPED COTYLEDON 2-RELATED"/>
    <property type="match status" value="1"/>
</dbReference>
<evidence type="ECO:0000313" key="9">
    <source>
        <dbReference type="RefSeq" id="NP_001352183.1"/>
    </source>
</evidence>
<dbReference type="KEGG" id="cam:101506671"/>
<feature type="domain" description="NAC" evidence="7">
    <location>
        <begin position="14"/>
        <end position="162"/>
    </location>
</feature>
<sequence>MGIQDKDPLSQLSLPPGFRFYPTDEELLVQYLCRKVAGHHFSLQIIAEIDLYKFDPWVLPSKAIFGEKEWYFFSPRDRKYPNGTRPNRVAGSGYWKATGTDKIITNEGRKVGIKKALVFYVGKAPKGTKTNWIMHEYRLLDSSRNNTGTKLDDWVLCRIYKKNSSAQKAIPNGIVSSREYTQYSNDSSASSSSHLDDVLQSLPEIDDRCFMLPRVNSLRTMQHRQEEDKLNLLNLNNNNLMDWSNPSSILNTEFQEGQNNGMVNYSSCNDLYVPSVSTICHVNTSGTEKKPMEEEVQSGGARTNPGLFERGSNNFTYSNSVDSFGFRYPVQPVGFGFGQ</sequence>
<accession>A0A3Q7K8A1</accession>
<comment type="subcellular location">
    <subcellularLocation>
        <location evidence="1">Nucleus</location>
    </subcellularLocation>
</comment>
<dbReference type="SUPFAM" id="SSF101941">
    <property type="entry name" value="NAC domain"/>
    <property type="match status" value="1"/>
</dbReference>
<dbReference type="Gene3D" id="2.170.150.80">
    <property type="entry name" value="NAC domain"/>
    <property type="match status" value="1"/>
</dbReference>
<keyword evidence="8" id="KW-1185">Reference proteome</keyword>
<dbReference type="PaxDb" id="3827-XP_004487680.1"/>
<evidence type="ECO:0000256" key="6">
    <source>
        <dbReference type="SAM" id="MobiDB-lite"/>
    </source>
</evidence>
<dbReference type="GO" id="GO:0003677">
    <property type="term" value="F:DNA binding"/>
    <property type="evidence" value="ECO:0007669"/>
    <property type="project" value="UniProtKB-KW"/>
</dbReference>
<organism evidence="8 9">
    <name type="scientific">Cicer arietinum</name>
    <name type="common">Chickpea</name>
    <name type="synonym">Garbanzo</name>
    <dbReference type="NCBI Taxonomy" id="3827"/>
    <lineage>
        <taxon>Eukaryota</taxon>
        <taxon>Viridiplantae</taxon>
        <taxon>Streptophyta</taxon>
        <taxon>Embryophyta</taxon>
        <taxon>Tracheophyta</taxon>
        <taxon>Spermatophyta</taxon>
        <taxon>Magnoliopsida</taxon>
        <taxon>eudicotyledons</taxon>
        <taxon>Gunneridae</taxon>
        <taxon>Pentapetalae</taxon>
        <taxon>rosids</taxon>
        <taxon>fabids</taxon>
        <taxon>Fabales</taxon>
        <taxon>Fabaceae</taxon>
        <taxon>Papilionoideae</taxon>
        <taxon>50 kb inversion clade</taxon>
        <taxon>NPAAA clade</taxon>
        <taxon>Hologalegina</taxon>
        <taxon>IRL clade</taxon>
        <taxon>Cicereae</taxon>
        <taxon>Cicer</taxon>
    </lineage>
</organism>
<dbReference type="Proteomes" id="UP000087171">
    <property type="component" value="Chromosome Ca1"/>
</dbReference>
<evidence type="ECO:0000256" key="2">
    <source>
        <dbReference type="ARBA" id="ARBA00023015"/>
    </source>
</evidence>
<protein>
    <submittedName>
        <fullName evidence="9">NAC family transcription factor 4</fullName>
    </submittedName>
</protein>
<dbReference type="GO" id="GO:0006355">
    <property type="term" value="P:regulation of DNA-templated transcription"/>
    <property type="evidence" value="ECO:0007669"/>
    <property type="project" value="InterPro"/>
</dbReference>
<evidence type="ECO:0000256" key="4">
    <source>
        <dbReference type="ARBA" id="ARBA00023163"/>
    </source>
</evidence>
<evidence type="ECO:0000256" key="3">
    <source>
        <dbReference type="ARBA" id="ARBA00023125"/>
    </source>
</evidence>
<dbReference type="Pfam" id="PF02365">
    <property type="entry name" value="NAM"/>
    <property type="match status" value="1"/>
</dbReference>
<dbReference type="PANTHER" id="PTHR31744:SF233">
    <property type="entry name" value="NAC DOMAIN-CONTAINING PROTEIN 72-LIKE"/>
    <property type="match status" value="1"/>
</dbReference>
<gene>
    <name evidence="9" type="primary">NAC4</name>
    <name evidence="9" type="synonym">CaNAC06</name>
    <name evidence="9" type="synonym">CarNAC4</name>
</gene>
<evidence type="ECO:0000259" key="7">
    <source>
        <dbReference type="PROSITE" id="PS51005"/>
    </source>
</evidence>
<reference evidence="9" key="2">
    <citation type="journal article" date="2014" name="PLoS ONE">
        <title>Genome-wide identification and expression analysis of the CaNAC family members in chickpea during development, dehydration and ABA treatments.</title>
        <authorList>
            <person name="Ha C.V."/>
            <person name="Esfahani M.N."/>
            <person name="Watanabe Y."/>
            <person name="Tran U.T."/>
            <person name="Sulieman S."/>
            <person name="Mochida K."/>
            <person name="Nguyen D.V."/>
            <person name="Tran L.S."/>
        </authorList>
    </citation>
    <scope>NUCLEOTIDE SEQUENCE</scope>
</reference>
<dbReference type="GO" id="GO:0005634">
    <property type="term" value="C:nucleus"/>
    <property type="evidence" value="ECO:0007669"/>
    <property type="project" value="UniProtKB-SubCell"/>
</dbReference>
<keyword evidence="2" id="KW-0805">Transcription regulation</keyword>
<proteinExistence type="predicted"/>
<keyword evidence="4" id="KW-0804">Transcription</keyword>
<dbReference type="STRING" id="3827.A0A3Q7K8A1"/>
<dbReference type="PROSITE" id="PS51005">
    <property type="entry name" value="NAC"/>
    <property type="match status" value="1"/>
</dbReference>
<evidence type="ECO:0000256" key="1">
    <source>
        <dbReference type="ARBA" id="ARBA00004123"/>
    </source>
</evidence>
<dbReference type="OrthoDB" id="1921961at2759"/>
<dbReference type="AlphaFoldDB" id="A0A3Q7K8A1"/>